<feature type="transmembrane region" description="Helical" evidence="1">
    <location>
        <begin position="100"/>
        <end position="122"/>
    </location>
</feature>
<dbReference type="Proteomes" id="UP000266005">
    <property type="component" value="Unassembled WGS sequence"/>
</dbReference>
<keyword evidence="3" id="KW-1185">Reference proteome</keyword>
<keyword evidence="1" id="KW-0812">Transmembrane</keyword>
<feature type="transmembrane region" description="Helical" evidence="1">
    <location>
        <begin position="12"/>
        <end position="30"/>
    </location>
</feature>
<proteinExistence type="predicted"/>
<feature type="transmembrane region" description="Helical" evidence="1">
    <location>
        <begin position="134"/>
        <end position="153"/>
    </location>
</feature>
<evidence type="ECO:0000313" key="2">
    <source>
        <dbReference type="EMBL" id="RIJ34263.1"/>
    </source>
</evidence>
<dbReference type="EMBL" id="QWGE01000005">
    <property type="protein sequence ID" value="RIJ34263.1"/>
    <property type="molecule type" value="Genomic_DNA"/>
</dbReference>
<accession>A0A399RVB5</accession>
<reference evidence="3" key="1">
    <citation type="submission" date="2018-08" db="EMBL/GenBank/DDBJ databases">
        <title>Mucilaginibacter sp. MYSH2.</title>
        <authorList>
            <person name="Seo T."/>
        </authorList>
    </citation>
    <scope>NUCLEOTIDE SEQUENCE [LARGE SCALE GENOMIC DNA]</scope>
    <source>
        <strain evidence="3">KIRAN</strain>
    </source>
</reference>
<feature type="transmembrane region" description="Helical" evidence="1">
    <location>
        <begin position="68"/>
        <end position="88"/>
    </location>
</feature>
<name>A0A399RVB5_9BACT</name>
<keyword evidence="1" id="KW-1133">Transmembrane helix</keyword>
<keyword evidence="1" id="KW-0472">Membrane</keyword>
<dbReference type="AlphaFoldDB" id="A0A399RVB5"/>
<sequence length="170" mass="19707">MRGILHLKHWQIFLILMFSMLVSNSTIEDYSTVNDMLGIIGVVLSFSLLVAYGHYLYDHLPRKTELNYNLFIINAFLTIASLIAVAILTESNEVSLTGIYALPGFYIFYAFLHTIAFPVKVLKSIELNREARFGEYRGLFFGIIFWPFCIWFIQPRVNRIAREEQAELEV</sequence>
<protein>
    <submittedName>
        <fullName evidence="2">Uncharacterized protein</fullName>
    </submittedName>
</protein>
<gene>
    <name evidence="2" type="ORF">D1627_15165</name>
</gene>
<comment type="caution">
    <text evidence="2">The sequence shown here is derived from an EMBL/GenBank/DDBJ whole genome shotgun (WGS) entry which is preliminary data.</text>
</comment>
<evidence type="ECO:0000256" key="1">
    <source>
        <dbReference type="SAM" id="Phobius"/>
    </source>
</evidence>
<organism evidence="2 3">
    <name type="scientific">Pontibacter oryzae</name>
    <dbReference type="NCBI Taxonomy" id="2304593"/>
    <lineage>
        <taxon>Bacteria</taxon>
        <taxon>Pseudomonadati</taxon>
        <taxon>Bacteroidota</taxon>
        <taxon>Cytophagia</taxon>
        <taxon>Cytophagales</taxon>
        <taxon>Hymenobacteraceae</taxon>
        <taxon>Pontibacter</taxon>
    </lineage>
</organism>
<evidence type="ECO:0000313" key="3">
    <source>
        <dbReference type="Proteomes" id="UP000266005"/>
    </source>
</evidence>
<feature type="transmembrane region" description="Helical" evidence="1">
    <location>
        <begin position="36"/>
        <end position="56"/>
    </location>
</feature>